<name>A0A0R2I2S4_CARDV</name>
<dbReference type="Proteomes" id="UP000051658">
    <property type="component" value="Unassembled WGS sequence"/>
</dbReference>
<dbReference type="RefSeq" id="WP_034568410.1">
    <property type="nucleotide sequence ID" value="NZ_JQBS01000001.1"/>
</dbReference>
<dbReference type="Gene3D" id="3.40.50.1820">
    <property type="entry name" value="alpha/beta hydrolase"/>
    <property type="match status" value="1"/>
</dbReference>
<gene>
    <name evidence="2" type="ORF">IV74_GL001101</name>
</gene>
<evidence type="ECO:0000256" key="1">
    <source>
        <dbReference type="SAM" id="SignalP"/>
    </source>
</evidence>
<dbReference type="EMBL" id="JQBS01000001">
    <property type="protein sequence ID" value="KRN57846.1"/>
    <property type="molecule type" value="Genomic_DNA"/>
</dbReference>
<evidence type="ECO:0008006" key="4">
    <source>
        <dbReference type="Google" id="ProtNLM"/>
    </source>
</evidence>
<proteinExistence type="predicted"/>
<reference evidence="2 3" key="1">
    <citation type="journal article" date="2015" name="Genome Announc.">
        <title>Expanding the biotechnology potential of lactobacilli through comparative genomics of 213 strains and associated genera.</title>
        <authorList>
            <person name="Sun Z."/>
            <person name="Harris H.M."/>
            <person name="McCann A."/>
            <person name="Guo C."/>
            <person name="Argimon S."/>
            <person name="Zhang W."/>
            <person name="Yang X."/>
            <person name="Jeffery I.B."/>
            <person name="Cooney J.C."/>
            <person name="Kagawa T.F."/>
            <person name="Liu W."/>
            <person name="Song Y."/>
            <person name="Salvetti E."/>
            <person name="Wrobel A."/>
            <person name="Rasinkangas P."/>
            <person name="Parkhill J."/>
            <person name="Rea M.C."/>
            <person name="O'Sullivan O."/>
            <person name="Ritari J."/>
            <person name="Douillard F.P."/>
            <person name="Paul Ross R."/>
            <person name="Yang R."/>
            <person name="Briner A.E."/>
            <person name="Felis G.E."/>
            <person name="de Vos W.M."/>
            <person name="Barrangou R."/>
            <person name="Klaenhammer T.R."/>
            <person name="Caufield P.W."/>
            <person name="Cui Y."/>
            <person name="Zhang H."/>
            <person name="O'Toole P.W."/>
        </authorList>
    </citation>
    <scope>NUCLEOTIDE SEQUENCE [LARGE SCALE GENOMIC DNA]</scope>
    <source>
        <strain evidence="2 3">DSM 20623</strain>
    </source>
</reference>
<dbReference type="eggNOG" id="COG4814">
    <property type="taxonomic scope" value="Bacteria"/>
</dbReference>
<dbReference type="InterPro" id="IPR010315">
    <property type="entry name" value="DUF915_hydro-like"/>
</dbReference>
<feature type="chain" id="PRO_5006418091" description="Lipoprotein" evidence="1">
    <location>
        <begin position="20"/>
        <end position="285"/>
    </location>
</feature>
<organism evidence="2 3">
    <name type="scientific">Carnobacterium divergens DSM 20623</name>
    <dbReference type="NCBI Taxonomy" id="1449336"/>
    <lineage>
        <taxon>Bacteria</taxon>
        <taxon>Bacillati</taxon>
        <taxon>Bacillota</taxon>
        <taxon>Bacilli</taxon>
        <taxon>Lactobacillales</taxon>
        <taxon>Carnobacteriaceae</taxon>
        <taxon>Carnobacterium</taxon>
    </lineage>
</organism>
<evidence type="ECO:0000313" key="2">
    <source>
        <dbReference type="EMBL" id="KRN57846.1"/>
    </source>
</evidence>
<keyword evidence="3" id="KW-1185">Reference proteome</keyword>
<dbReference type="GeneID" id="89589608"/>
<dbReference type="SUPFAM" id="SSF53474">
    <property type="entry name" value="alpha/beta-Hydrolases"/>
    <property type="match status" value="1"/>
</dbReference>
<dbReference type="Pfam" id="PF06028">
    <property type="entry name" value="DUF915"/>
    <property type="match status" value="1"/>
</dbReference>
<dbReference type="PROSITE" id="PS51257">
    <property type="entry name" value="PROKAR_LIPOPROTEIN"/>
    <property type="match status" value="1"/>
</dbReference>
<comment type="caution">
    <text evidence="2">The sequence shown here is derived from an EMBL/GenBank/DDBJ whole genome shotgun (WGS) entry which is preliminary data.</text>
</comment>
<protein>
    <recommendedName>
        <fullName evidence="4">Lipoprotein</fullName>
    </recommendedName>
</protein>
<dbReference type="InterPro" id="IPR029058">
    <property type="entry name" value="AB_hydrolase_fold"/>
</dbReference>
<accession>A0A0R2I2S4</accession>
<feature type="signal peptide" evidence="1">
    <location>
        <begin position="1"/>
        <end position="19"/>
    </location>
</feature>
<keyword evidence="1" id="KW-0732">Signal</keyword>
<dbReference type="AlphaFoldDB" id="A0A0R2I2S4"/>
<evidence type="ECO:0000313" key="3">
    <source>
        <dbReference type="Proteomes" id="UP000051658"/>
    </source>
</evidence>
<sequence>MKKLLTFFILLLIFTSACTATPKKSTLPKLALENEIPIVVIHGSGGNEDSFDAFIQKLNDLPDPSTETLKVTIAGDGQLDYQGTLTKDAKHPIVSIGFEENNAPIEDWSKGLQKLLTHLKKTYQFQQFDAIGFSNGGLALTDYAEEYDQKEDVPHLRKMVVLGAPFNELDPEDNQVNLDFKGVPFQTDELKTYIRNRSKLNPQLAVLSIAGDDGSGEKTDSIVPLGSALSSRLIFPENVHTYLEKITTDTHIGLVDNQEVVGWVHHFLTDNPPLNTEKKVELVGN</sequence>
<dbReference type="PATRIC" id="fig|1449336.4.peg.1126"/>